<sequence length="348" mass="38922">MPEDESVESLGRIRSNVSDASGWTNETHVSDAYEYRPAKAGRALLVALLTGATWLLYTFLNFSDKVHAETWSAGAILDTAYVPQRDHDIIISMYKEPTEHVASLISGLRDIPGLSNAHVLIYIKDAEADLEVIERGTGADEVTSLPNLGREGETYLNHIVNRWDNLARQTFFLQADVHNPREFWPRITDYFDPVRTGMLSLGWSGNVCNCYECGDKWDVRDPTGLFPKVYGQINNSTSCDQVLLSYKGQFVVSAQRIRGVKKSVYEDLRDALVNPDSWAHQETYLQGRPDSLNAPQFGFQLERMWNLLFQCSDLDVAFKCPSLLSGSGIGTGRIGGSKEDCQCLDPAR</sequence>
<dbReference type="GeneID" id="54281221"/>
<protein>
    <submittedName>
        <fullName evidence="1">Uncharacterized protein</fullName>
    </submittedName>
</protein>
<evidence type="ECO:0000313" key="1">
    <source>
        <dbReference type="EMBL" id="KAF2011679.1"/>
    </source>
</evidence>
<dbReference type="EMBL" id="ML978074">
    <property type="protein sequence ID" value="KAF2011679.1"/>
    <property type="molecule type" value="Genomic_DNA"/>
</dbReference>
<name>A0A6A5XFN9_9PLEO</name>
<reference evidence="1" key="1">
    <citation type="journal article" date="2020" name="Stud. Mycol.">
        <title>101 Dothideomycetes genomes: a test case for predicting lifestyles and emergence of pathogens.</title>
        <authorList>
            <person name="Haridas S."/>
            <person name="Albert R."/>
            <person name="Binder M."/>
            <person name="Bloem J."/>
            <person name="Labutti K."/>
            <person name="Salamov A."/>
            <person name="Andreopoulos B."/>
            <person name="Baker S."/>
            <person name="Barry K."/>
            <person name="Bills G."/>
            <person name="Bluhm B."/>
            <person name="Cannon C."/>
            <person name="Castanera R."/>
            <person name="Culley D."/>
            <person name="Daum C."/>
            <person name="Ezra D."/>
            <person name="Gonzalez J."/>
            <person name="Henrissat B."/>
            <person name="Kuo A."/>
            <person name="Liang C."/>
            <person name="Lipzen A."/>
            <person name="Lutzoni F."/>
            <person name="Magnuson J."/>
            <person name="Mondo S."/>
            <person name="Nolan M."/>
            <person name="Ohm R."/>
            <person name="Pangilinan J."/>
            <person name="Park H.-J."/>
            <person name="Ramirez L."/>
            <person name="Alfaro M."/>
            <person name="Sun H."/>
            <person name="Tritt A."/>
            <person name="Yoshinaga Y."/>
            <person name="Zwiers L.-H."/>
            <person name="Turgeon B."/>
            <person name="Goodwin S."/>
            <person name="Spatafora J."/>
            <person name="Crous P."/>
            <person name="Grigoriev I."/>
        </authorList>
    </citation>
    <scope>NUCLEOTIDE SEQUENCE</scope>
    <source>
        <strain evidence="1">CBS 175.79</strain>
    </source>
</reference>
<evidence type="ECO:0000313" key="2">
    <source>
        <dbReference type="Proteomes" id="UP000799778"/>
    </source>
</evidence>
<accession>A0A6A5XFN9</accession>
<dbReference type="PANTHER" id="PTHR37490">
    <property type="entry name" value="EXPRESSED PROTEIN"/>
    <property type="match status" value="1"/>
</dbReference>
<dbReference type="OrthoDB" id="28755at2759"/>
<organism evidence="1 2">
    <name type="scientific">Aaosphaeria arxii CBS 175.79</name>
    <dbReference type="NCBI Taxonomy" id="1450172"/>
    <lineage>
        <taxon>Eukaryota</taxon>
        <taxon>Fungi</taxon>
        <taxon>Dikarya</taxon>
        <taxon>Ascomycota</taxon>
        <taxon>Pezizomycotina</taxon>
        <taxon>Dothideomycetes</taxon>
        <taxon>Pleosporomycetidae</taxon>
        <taxon>Pleosporales</taxon>
        <taxon>Pleosporales incertae sedis</taxon>
        <taxon>Aaosphaeria</taxon>
    </lineage>
</organism>
<dbReference type="PANTHER" id="PTHR37490:SF1">
    <property type="entry name" value="GLYCOSYLTRANSFERASE 2-LIKE DOMAIN-CONTAINING PROTEIN"/>
    <property type="match status" value="1"/>
</dbReference>
<dbReference type="Proteomes" id="UP000799778">
    <property type="component" value="Unassembled WGS sequence"/>
</dbReference>
<gene>
    <name evidence="1" type="ORF">BU24DRAFT_354629</name>
</gene>
<dbReference type="RefSeq" id="XP_033380018.1">
    <property type="nucleotide sequence ID" value="XM_033523824.1"/>
</dbReference>
<proteinExistence type="predicted"/>
<keyword evidence="2" id="KW-1185">Reference proteome</keyword>
<dbReference type="AlphaFoldDB" id="A0A6A5XFN9"/>